<dbReference type="RefSeq" id="WP_201771524.1">
    <property type="nucleotide sequence ID" value="NZ_KN234750.1"/>
</dbReference>
<evidence type="ECO:0000256" key="5">
    <source>
        <dbReference type="ARBA" id="ARBA00023186"/>
    </source>
</evidence>
<dbReference type="PATRIC" id="fig|1265313.6.peg.2292"/>
<dbReference type="eggNOG" id="COG1703">
    <property type="taxonomic scope" value="Bacteria"/>
</dbReference>
<reference evidence="6 7" key="1">
    <citation type="journal article" date="2014" name="Genome Announc.">
        <title>Genome Sequence of Gammaproteobacterial Pseudohaliea rubra Type Strain DSM 19751, Isolated from Coastal Seawater of the Mediterranean Sea.</title>
        <authorList>
            <person name="Spring S."/>
            <person name="Fiebig A."/>
            <person name="Riedel T."/>
            <person name="Goker M."/>
            <person name="Klenk H.P."/>
        </authorList>
    </citation>
    <scope>NUCLEOTIDE SEQUENCE [LARGE SCALE GENOMIC DNA]</scope>
    <source>
        <strain evidence="6 7">DSM 19751</strain>
    </source>
</reference>
<dbReference type="GO" id="GO:0016301">
    <property type="term" value="F:kinase activity"/>
    <property type="evidence" value="ECO:0007669"/>
    <property type="project" value="UniProtKB-KW"/>
</dbReference>
<organism evidence="6 7">
    <name type="scientific">Pseudohaliea rubra DSM 19751</name>
    <dbReference type="NCBI Taxonomy" id="1265313"/>
    <lineage>
        <taxon>Bacteria</taxon>
        <taxon>Pseudomonadati</taxon>
        <taxon>Pseudomonadota</taxon>
        <taxon>Gammaproteobacteria</taxon>
        <taxon>Cellvibrionales</taxon>
        <taxon>Halieaceae</taxon>
        <taxon>Pseudohaliea</taxon>
    </lineage>
</organism>
<dbReference type="SUPFAM" id="SSF52540">
    <property type="entry name" value="P-loop containing nucleoside triphosphate hydrolases"/>
    <property type="match status" value="1"/>
</dbReference>
<dbReference type="Proteomes" id="UP000029640">
    <property type="component" value="Unassembled WGS sequence"/>
</dbReference>
<keyword evidence="6" id="KW-0418">Kinase</keyword>
<sequence>MAGPDAMAELVAEAVGGSRSALARLISVAERGGEGSAALEAALLPCRGESYSIGITGAPGAGKSTLASALTTELQTAGERVALLAVDPSSPLTRGAILGDRVRLQPHLGNPEVFIRSMASRGHLGGLAMATCTARRVLEACGWPLVLIETVGVGQAELDVAGATDTVLVVLNPGWGDEMQANKAGLMEIADIFVINKADRQGLEATRRDLEAAIAANAPTRRPAIVETVATEGTGLNALREAIADHRQQTTASGEHQRRRQARAVTELRDLARARLELALEAQLAGAAGKALADAVTRRETDVDSAARRLLATLFTRSDPEQAP</sequence>
<dbReference type="HOGENOM" id="CLU_043725_1_0_6"/>
<comment type="caution">
    <text evidence="6">The sequence shown here is derived from an EMBL/GenBank/DDBJ whole genome shotgun (WGS) entry which is preliminary data.</text>
</comment>
<evidence type="ECO:0000256" key="2">
    <source>
        <dbReference type="ARBA" id="ARBA00022741"/>
    </source>
</evidence>
<keyword evidence="7" id="KW-1185">Reference proteome</keyword>
<dbReference type="NCBIfam" id="TIGR00750">
    <property type="entry name" value="lao"/>
    <property type="match status" value="1"/>
</dbReference>
<dbReference type="PANTHER" id="PTHR43087">
    <property type="entry name" value="LYSINE/ARGININE/ORNITHINE TRANSPORT SYSTEM KINASE"/>
    <property type="match status" value="1"/>
</dbReference>
<dbReference type="InterPro" id="IPR005129">
    <property type="entry name" value="GTPase_ArgK"/>
</dbReference>
<protein>
    <submittedName>
        <fullName evidence="6">Putative periplasmic protein kinase ArgK</fullName>
    </submittedName>
</protein>
<name>A0A095WWW7_9GAMM</name>
<dbReference type="GO" id="GO:0003924">
    <property type="term" value="F:GTPase activity"/>
    <property type="evidence" value="ECO:0007669"/>
    <property type="project" value="InterPro"/>
</dbReference>
<keyword evidence="3" id="KW-0378">Hydrolase</keyword>
<keyword evidence="5" id="KW-0143">Chaperone</keyword>
<dbReference type="STRING" id="1265313.HRUBRA_02321"/>
<accession>A0A095WWW7</accession>
<keyword evidence="2" id="KW-0547">Nucleotide-binding</keyword>
<dbReference type="InterPro" id="IPR027417">
    <property type="entry name" value="P-loop_NTPase"/>
</dbReference>
<evidence type="ECO:0000256" key="4">
    <source>
        <dbReference type="ARBA" id="ARBA00023134"/>
    </source>
</evidence>
<proteinExistence type="inferred from homology"/>
<evidence type="ECO:0000313" key="7">
    <source>
        <dbReference type="Proteomes" id="UP000029640"/>
    </source>
</evidence>
<gene>
    <name evidence="6" type="ORF">HRUBRA_02321</name>
</gene>
<dbReference type="Pfam" id="PF03308">
    <property type="entry name" value="MeaB"/>
    <property type="match status" value="1"/>
</dbReference>
<dbReference type="InterPro" id="IPR052040">
    <property type="entry name" value="GTPase/Isobutyryl-CoA_mutase"/>
</dbReference>
<dbReference type="Gene3D" id="3.40.50.300">
    <property type="entry name" value="P-loop containing nucleotide triphosphate hydrolases"/>
    <property type="match status" value="1"/>
</dbReference>
<dbReference type="EMBL" id="AUVB01000070">
    <property type="protein sequence ID" value="KGE03089.1"/>
    <property type="molecule type" value="Genomic_DNA"/>
</dbReference>
<keyword evidence="6" id="KW-0808">Transferase</keyword>
<dbReference type="AlphaFoldDB" id="A0A095WWW7"/>
<comment type="similarity">
    <text evidence="1">Belongs to the SIMIBI class G3E GTPase family. ArgK/MeaB subfamily.</text>
</comment>
<evidence type="ECO:0000313" key="6">
    <source>
        <dbReference type="EMBL" id="KGE03089.1"/>
    </source>
</evidence>
<dbReference type="PANTHER" id="PTHR43087:SF1">
    <property type="entry name" value="LAO_AO TRANSPORT SYSTEM ATPASE"/>
    <property type="match status" value="1"/>
</dbReference>
<evidence type="ECO:0000256" key="1">
    <source>
        <dbReference type="ARBA" id="ARBA00009625"/>
    </source>
</evidence>
<evidence type="ECO:0000256" key="3">
    <source>
        <dbReference type="ARBA" id="ARBA00022801"/>
    </source>
</evidence>
<dbReference type="GO" id="GO:0005525">
    <property type="term" value="F:GTP binding"/>
    <property type="evidence" value="ECO:0007669"/>
    <property type="project" value="UniProtKB-KW"/>
</dbReference>
<keyword evidence="4" id="KW-0342">GTP-binding</keyword>